<proteinExistence type="predicted"/>
<dbReference type="EMBL" id="JBHUOG010000002">
    <property type="protein sequence ID" value="MFD2795324.1"/>
    <property type="molecule type" value="Genomic_DNA"/>
</dbReference>
<protein>
    <recommendedName>
        <fullName evidence="4">NAD(P)-binding protein</fullName>
    </recommendedName>
</protein>
<gene>
    <name evidence="2" type="ORF">ACFS27_17325</name>
</gene>
<feature type="region of interest" description="Disordered" evidence="1">
    <location>
        <begin position="78"/>
        <end position="101"/>
    </location>
</feature>
<evidence type="ECO:0000256" key="1">
    <source>
        <dbReference type="SAM" id="MobiDB-lite"/>
    </source>
</evidence>
<dbReference type="RefSeq" id="WP_377185297.1">
    <property type="nucleotide sequence ID" value="NZ_JBHUOG010000002.1"/>
</dbReference>
<dbReference type="Proteomes" id="UP001597479">
    <property type="component" value="Unassembled WGS sequence"/>
</dbReference>
<keyword evidence="3" id="KW-1185">Reference proteome</keyword>
<feature type="compositionally biased region" description="Basic residues" evidence="1">
    <location>
        <begin position="91"/>
        <end position="101"/>
    </location>
</feature>
<reference evidence="3" key="1">
    <citation type="journal article" date="2019" name="Int. J. Syst. Evol. Microbiol.">
        <title>The Global Catalogue of Microorganisms (GCM) 10K type strain sequencing project: providing services to taxonomists for standard genome sequencing and annotation.</title>
        <authorList>
            <consortium name="The Broad Institute Genomics Platform"/>
            <consortium name="The Broad Institute Genome Sequencing Center for Infectious Disease"/>
            <person name="Wu L."/>
            <person name="Ma J."/>
        </authorList>
    </citation>
    <scope>NUCLEOTIDE SEQUENCE [LARGE SCALE GENOMIC DNA]</scope>
    <source>
        <strain evidence="3">CCM 7044</strain>
    </source>
</reference>
<dbReference type="Gene3D" id="3.40.50.720">
    <property type="entry name" value="NAD(P)-binding Rossmann-like Domain"/>
    <property type="match status" value="1"/>
</dbReference>
<name>A0ABW5VUI7_9MICO</name>
<dbReference type="SUPFAM" id="SSF51735">
    <property type="entry name" value="NAD(P)-binding Rossmann-fold domains"/>
    <property type="match status" value="1"/>
</dbReference>
<evidence type="ECO:0000313" key="3">
    <source>
        <dbReference type="Proteomes" id="UP001597479"/>
    </source>
</evidence>
<dbReference type="InterPro" id="IPR036291">
    <property type="entry name" value="NAD(P)-bd_dom_sf"/>
</dbReference>
<organism evidence="2 3">
    <name type="scientific">Promicromonospora vindobonensis</name>
    <dbReference type="NCBI Taxonomy" id="195748"/>
    <lineage>
        <taxon>Bacteria</taxon>
        <taxon>Bacillati</taxon>
        <taxon>Actinomycetota</taxon>
        <taxon>Actinomycetes</taxon>
        <taxon>Micrococcales</taxon>
        <taxon>Promicromonosporaceae</taxon>
        <taxon>Promicromonospora</taxon>
    </lineage>
</organism>
<comment type="caution">
    <text evidence="2">The sequence shown here is derived from an EMBL/GenBank/DDBJ whole genome shotgun (WGS) entry which is preliminary data.</text>
</comment>
<evidence type="ECO:0000313" key="2">
    <source>
        <dbReference type="EMBL" id="MFD2795324.1"/>
    </source>
</evidence>
<accession>A0ABW5VUI7</accession>
<evidence type="ECO:0008006" key="4">
    <source>
        <dbReference type="Google" id="ProtNLM"/>
    </source>
</evidence>
<sequence length="101" mass="10968">MSNDTTLVLGATGKTGRRVAARLRLHGTQVRTASRSSRTRFDRLEPDGWDPVLRGITTAYVVPPTVPGPVHDFVARAQGAARPPTGLAGPGRRRRARSTRR</sequence>